<evidence type="ECO:0000313" key="2">
    <source>
        <dbReference type="Proteomes" id="UP000320209"/>
    </source>
</evidence>
<reference evidence="1 2" key="1">
    <citation type="submission" date="2019-06" db="EMBL/GenBank/DDBJ databases">
        <title>Sequencing the genomes of 1000 actinobacteria strains.</title>
        <authorList>
            <person name="Klenk H.-P."/>
        </authorList>
    </citation>
    <scope>NUCLEOTIDE SEQUENCE [LARGE SCALE GENOMIC DNA]</scope>
    <source>
        <strain evidence="1 2">DSM 25218</strain>
    </source>
</reference>
<accession>A0A543A595</accession>
<comment type="caution">
    <text evidence="1">The sequence shown here is derived from an EMBL/GenBank/DDBJ whole genome shotgun (WGS) entry which is preliminary data.</text>
</comment>
<name>A0A543A595_9ACTN</name>
<dbReference type="AlphaFoldDB" id="A0A543A595"/>
<gene>
    <name evidence="1" type="ORF">FB381_1538</name>
</gene>
<evidence type="ECO:0000313" key="1">
    <source>
        <dbReference type="EMBL" id="TQL67656.1"/>
    </source>
</evidence>
<dbReference type="EMBL" id="VFOV01000001">
    <property type="protein sequence ID" value="TQL67656.1"/>
    <property type="molecule type" value="Genomic_DNA"/>
</dbReference>
<protein>
    <submittedName>
        <fullName evidence="1">Uncharacterized protein</fullName>
    </submittedName>
</protein>
<sequence>MFVGLFAADPYGKGVLGIVRSKGRPAAAGFAGRFAVLDTGRYREFWLSIGSAAGVWHGMFGLGAGLRMGHVWLPAEAVAGSLY</sequence>
<organism evidence="1 2">
    <name type="scientific">Nocardioides albertanoniae</name>
    <dbReference type="NCBI Taxonomy" id="1175486"/>
    <lineage>
        <taxon>Bacteria</taxon>
        <taxon>Bacillati</taxon>
        <taxon>Actinomycetota</taxon>
        <taxon>Actinomycetes</taxon>
        <taxon>Propionibacteriales</taxon>
        <taxon>Nocardioidaceae</taxon>
        <taxon>Nocardioides</taxon>
    </lineage>
</organism>
<dbReference type="Proteomes" id="UP000320209">
    <property type="component" value="Unassembled WGS sequence"/>
</dbReference>
<keyword evidence="2" id="KW-1185">Reference proteome</keyword>
<proteinExistence type="predicted"/>